<reference evidence="3" key="1">
    <citation type="submission" date="2016-10" db="EMBL/GenBank/DDBJ databases">
        <authorList>
            <person name="de Groot N.N."/>
        </authorList>
    </citation>
    <scope>NUCLEOTIDE SEQUENCE</scope>
</reference>
<feature type="transmembrane region" description="Helical" evidence="2">
    <location>
        <begin position="106"/>
        <end position="124"/>
    </location>
</feature>
<accession>A0A1W1C6E5</accession>
<dbReference type="AlphaFoldDB" id="A0A1W1C6E5"/>
<evidence type="ECO:0000256" key="2">
    <source>
        <dbReference type="SAM" id="Phobius"/>
    </source>
</evidence>
<keyword evidence="1" id="KW-0175">Coiled coil</keyword>
<feature type="coiled-coil region" evidence="1">
    <location>
        <begin position="244"/>
        <end position="271"/>
    </location>
</feature>
<proteinExistence type="predicted"/>
<evidence type="ECO:0000256" key="1">
    <source>
        <dbReference type="SAM" id="Coils"/>
    </source>
</evidence>
<keyword evidence="2" id="KW-1133">Transmembrane helix</keyword>
<dbReference type="EMBL" id="FPHE01000105">
    <property type="protein sequence ID" value="SFV61420.1"/>
    <property type="molecule type" value="Genomic_DNA"/>
</dbReference>
<feature type="transmembrane region" description="Helical" evidence="2">
    <location>
        <begin position="72"/>
        <end position="94"/>
    </location>
</feature>
<evidence type="ECO:0000313" key="3">
    <source>
        <dbReference type="EMBL" id="SFV61420.1"/>
    </source>
</evidence>
<feature type="transmembrane region" description="Helical" evidence="2">
    <location>
        <begin position="34"/>
        <end position="60"/>
    </location>
</feature>
<name>A0A1W1C6E5_9ZZZZ</name>
<gene>
    <name evidence="3" type="ORF">MNB_SV-12-1766</name>
</gene>
<protein>
    <submittedName>
        <fullName evidence="3">Uncharacterized protein</fullName>
    </submittedName>
</protein>
<keyword evidence="2" id="KW-0472">Membrane</keyword>
<sequence>MIRMLFSMIWWFGFSVAISLMLGLYLGVEFIEKYVGILFLAIGIQHMVMLVILGFFAIINERDDNIEVGNRVATMGYLHTLIGTSVALIMTSKFGGSEMIEHIDTIIAPIGSALITSIIGWAFGKEMERERYRYKLNSTEESDNALEFLAQKVRKAGLQIEQSSNRWVESIEQSSSQLLANSKKLESTINSANQASQQSIDELSRSFTKLYEQMSYNLESMSKTIERDLQSSSEETQRVLATSKEQFKEQFEQIERQISSVERNFDATSKDANRVFKKSIETFDSGLSRMNMIAKEWDKHIKSMKKFSTHSESALENLTEHSQKVIEEFSAVVKSIPSAGRVISDIDDFLSKLKRER</sequence>
<keyword evidence="2" id="KW-0812">Transmembrane</keyword>
<organism evidence="3">
    <name type="scientific">hydrothermal vent metagenome</name>
    <dbReference type="NCBI Taxonomy" id="652676"/>
    <lineage>
        <taxon>unclassified sequences</taxon>
        <taxon>metagenomes</taxon>
        <taxon>ecological metagenomes</taxon>
    </lineage>
</organism>
<feature type="transmembrane region" description="Helical" evidence="2">
    <location>
        <begin position="9"/>
        <end position="28"/>
    </location>
</feature>